<reference evidence="1 2" key="1">
    <citation type="submission" date="2024-01" db="EMBL/GenBank/DDBJ databases">
        <title>Genome assemblies of Stephania.</title>
        <authorList>
            <person name="Yang L."/>
        </authorList>
    </citation>
    <scope>NUCLEOTIDE SEQUENCE [LARGE SCALE GENOMIC DNA]</scope>
    <source>
        <strain evidence="1">QJT</strain>
        <tissue evidence="1">Leaf</tissue>
    </source>
</reference>
<protein>
    <submittedName>
        <fullName evidence="1">Uncharacterized protein</fullName>
    </submittedName>
</protein>
<gene>
    <name evidence="1" type="ORF">Sjap_004367</name>
</gene>
<dbReference type="EMBL" id="JBBNAE010000002">
    <property type="protein sequence ID" value="KAK9144464.1"/>
    <property type="molecule type" value="Genomic_DNA"/>
</dbReference>
<evidence type="ECO:0000313" key="2">
    <source>
        <dbReference type="Proteomes" id="UP001417504"/>
    </source>
</evidence>
<dbReference type="AlphaFoldDB" id="A0AAP0K351"/>
<comment type="caution">
    <text evidence="1">The sequence shown here is derived from an EMBL/GenBank/DDBJ whole genome shotgun (WGS) entry which is preliminary data.</text>
</comment>
<proteinExistence type="predicted"/>
<evidence type="ECO:0000313" key="1">
    <source>
        <dbReference type="EMBL" id="KAK9144464.1"/>
    </source>
</evidence>
<name>A0AAP0K351_9MAGN</name>
<sequence length="80" mass="9690">MQGCVLYIIIRQFLFGDLKSEYFTLYIFSPYGVIHTKRVMLQKAQNERLGLMLQKFISVKYHLLFCNFNYLYIEAMQKYD</sequence>
<keyword evidence="2" id="KW-1185">Reference proteome</keyword>
<accession>A0AAP0K351</accession>
<organism evidence="1 2">
    <name type="scientific">Stephania japonica</name>
    <dbReference type="NCBI Taxonomy" id="461633"/>
    <lineage>
        <taxon>Eukaryota</taxon>
        <taxon>Viridiplantae</taxon>
        <taxon>Streptophyta</taxon>
        <taxon>Embryophyta</taxon>
        <taxon>Tracheophyta</taxon>
        <taxon>Spermatophyta</taxon>
        <taxon>Magnoliopsida</taxon>
        <taxon>Ranunculales</taxon>
        <taxon>Menispermaceae</taxon>
        <taxon>Menispermoideae</taxon>
        <taxon>Cissampelideae</taxon>
        <taxon>Stephania</taxon>
    </lineage>
</organism>
<dbReference type="Proteomes" id="UP001417504">
    <property type="component" value="Unassembled WGS sequence"/>
</dbReference>